<dbReference type="AlphaFoldDB" id="V5HBM5"/>
<name>V5HBM5_IXORI</name>
<feature type="non-terminal residue" evidence="1">
    <location>
        <position position="1"/>
    </location>
</feature>
<evidence type="ECO:0000313" key="1">
    <source>
        <dbReference type="EMBL" id="JAB80845.1"/>
    </source>
</evidence>
<reference evidence="1" key="1">
    <citation type="journal article" date="2015" name="Sci. Rep.">
        <title>Tissue- and time-dependent transcription in Ixodes ricinus salivary glands and midguts when blood feeding on the vertebrate host.</title>
        <authorList>
            <person name="Kotsyfakis M."/>
            <person name="Schwarz A."/>
            <person name="Erhart J."/>
            <person name="Ribeiro J.M."/>
        </authorList>
    </citation>
    <scope>NUCLEOTIDE SEQUENCE</scope>
    <source>
        <tissue evidence="1">Salivary gland and midgut</tissue>
    </source>
</reference>
<sequence>RSQGKLKMQRATNSTSFEKVLQKLDKLYEDMGGLRQEIISLQKMHAPPPAPPPPPPVLPKLPMKTSLGFKALEKFLEDKNNFEYMVSYLKKCKNPTPEEKANGMLSALFSLKFADFYNYSKTSTGKRAFVGTRAEKAVRRAAEESFRGHEPKKYMVPLRKWFRNVRGNLKKQEKAKKPKKARAS</sequence>
<protein>
    <submittedName>
        <fullName evidence="1">Uncharacterized protein</fullName>
    </submittedName>
</protein>
<organism evidence="1">
    <name type="scientific">Ixodes ricinus</name>
    <name type="common">Common tick</name>
    <name type="synonym">Acarus ricinus</name>
    <dbReference type="NCBI Taxonomy" id="34613"/>
    <lineage>
        <taxon>Eukaryota</taxon>
        <taxon>Metazoa</taxon>
        <taxon>Ecdysozoa</taxon>
        <taxon>Arthropoda</taxon>
        <taxon>Chelicerata</taxon>
        <taxon>Arachnida</taxon>
        <taxon>Acari</taxon>
        <taxon>Parasitiformes</taxon>
        <taxon>Ixodida</taxon>
        <taxon>Ixodoidea</taxon>
        <taxon>Ixodidae</taxon>
        <taxon>Ixodinae</taxon>
        <taxon>Ixodes</taxon>
    </lineage>
</organism>
<proteinExistence type="evidence at transcript level"/>
<dbReference type="EMBL" id="GANP01003623">
    <property type="protein sequence ID" value="JAB80845.1"/>
    <property type="molecule type" value="mRNA"/>
</dbReference>
<accession>V5HBM5</accession>